<evidence type="ECO:0000259" key="2">
    <source>
        <dbReference type="Pfam" id="PF19314"/>
    </source>
</evidence>
<proteinExistence type="inferred from homology"/>
<dbReference type="Pfam" id="PF10257">
    <property type="entry name" value="RAI16-like"/>
    <property type="match status" value="1"/>
</dbReference>
<dbReference type="InterPro" id="IPR045669">
    <property type="entry name" value="FHIP_C"/>
</dbReference>
<dbReference type="InterPro" id="IPR019384">
    <property type="entry name" value="FHIP"/>
</dbReference>
<feature type="domain" description="FHF complex subunit HOOK-interacting protein C-terminal" evidence="2">
    <location>
        <begin position="554"/>
        <end position="646"/>
    </location>
</feature>
<evidence type="ECO:0000256" key="1">
    <source>
        <dbReference type="ARBA" id="ARBA00024336"/>
    </source>
</evidence>
<dbReference type="STRING" id="299467.A0A443STF5"/>
<dbReference type="Pfam" id="PF19314">
    <property type="entry name" value="DUF5917"/>
    <property type="match status" value="1"/>
</dbReference>
<dbReference type="InterPro" id="IPR045668">
    <property type="entry name" value="FHIP_KELAA_motif"/>
</dbReference>
<dbReference type="AlphaFoldDB" id="A0A443STF5"/>
<evidence type="ECO:0000313" key="4">
    <source>
        <dbReference type="Proteomes" id="UP000288716"/>
    </source>
</evidence>
<dbReference type="PANTHER" id="PTHR21705">
    <property type="entry name" value="RAI16 PROTEIN-RELATED"/>
    <property type="match status" value="1"/>
</dbReference>
<organism evidence="3 4">
    <name type="scientific">Leptotrombidium deliense</name>
    <dbReference type="NCBI Taxonomy" id="299467"/>
    <lineage>
        <taxon>Eukaryota</taxon>
        <taxon>Metazoa</taxon>
        <taxon>Ecdysozoa</taxon>
        <taxon>Arthropoda</taxon>
        <taxon>Chelicerata</taxon>
        <taxon>Arachnida</taxon>
        <taxon>Acari</taxon>
        <taxon>Acariformes</taxon>
        <taxon>Trombidiformes</taxon>
        <taxon>Prostigmata</taxon>
        <taxon>Anystina</taxon>
        <taxon>Parasitengona</taxon>
        <taxon>Trombiculoidea</taxon>
        <taxon>Trombiculidae</taxon>
        <taxon>Leptotrombidium</taxon>
    </lineage>
</organism>
<evidence type="ECO:0000313" key="3">
    <source>
        <dbReference type="EMBL" id="RWS30829.1"/>
    </source>
</evidence>
<keyword evidence="4" id="KW-1185">Reference proteome</keyword>
<dbReference type="PANTHER" id="PTHR21705:SF12">
    <property type="entry name" value="FHF COMPLEX SUBUNIT HOOK-INTERACTING PROTEIN C-TERMINAL DOMAIN-CONTAINING PROTEIN"/>
    <property type="match status" value="1"/>
</dbReference>
<gene>
    <name evidence="3" type="ORF">B4U80_11063</name>
</gene>
<reference evidence="3 4" key="1">
    <citation type="journal article" date="2018" name="Gigascience">
        <title>Genomes of trombidid mites reveal novel predicted allergens and laterally-transferred genes associated with secondary metabolism.</title>
        <authorList>
            <person name="Dong X."/>
            <person name="Chaisiri K."/>
            <person name="Xia D."/>
            <person name="Armstrong S.D."/>
            <person name="Fang Y."/>
            <person name="Donnelly M.J."/>
            <person name="Kadowaki T."/>
            <person name="McGarry J.W."/>
            <person name="Darby A.C."/>
            <person name="Makepeace B.L."/>
        </authorList>
    </citation>
    <scope>NUCLEOTIDE SEQUENCE [LARGE SCALE GENOMIC DNA]</scope>
    <source>
        <strain evidence="3">UoL-UT</strain>
    </source>
</reference>
<dbReference type="VEuPathDB" id="VectorBase:LDEU001212"/>
<dbReference type="EMBL" id="NCKV01000360">
    <property type="protein sequence ID" value="RWS30829.1"/>
    <property type="molecule type" value="Genomic_DNA"/>
</dbReference>
<protein>
    <recommendedName>
        <fullName evidence="2">FHF complex subunit HOOK-interacting protein C-terminal domain-containing protein</fullName>
    </recommendedName>
</protein>
<name>A0A443STF5_9ACAR</name>
<dbReference type="OrthoDB" id="5350595at2759"/>
<dbReference type="Pfam" id="PF19311">
    <property type="entry name" value="KELAA"/>
    <property type="match status" value="1"/>
</dbReference>
<accession>A0A443STF5</accession>
<dbReference type="Proteomes" id="UP000288716">
    <property type="component" value="Unassembled WGS sequence"/>
</dbReference>
<sequence>MLNRVSNAILDTIAPSVPILEEFRWQWQHISDFYVSKSGKGCKSPVEETSLPTHLAAMVKILIQEDEDKYEDGGEHGDTLGPCLEFFFERNVLNTLTTLAETDVPPGMCRHIFEFMTDLISKSSTELLAHSSFYICVQKLTLICCKLIASPYEESEVAFLNSIAVRIRCNEDLLNCYIRDKFPLVISLTSLLLSADNNVSTRAGEALLCLFSVCKDNAAEVIVSETPFCMKIIDRLIELYVNIPKSLRPEEVESSMATAMHFDDKINISSFSTAIRKYLCFLRWFVFCDMLLHECKSKLLTETFIRHFKEEFLVKHIAVDICEQNLQTATLTTVLITNCLRNASSIQLTTDIAEFLCEHIVENRHVALKDELIERCKYFSQTAENSDSSESEDEDHILCISTMQLFEEMLNRPSEKVLNNLCIQYLSSRSYFNDCIQNSDEPECSSPLNSKLEESFVPPTTSTKLFSSQSRCFRTLQYFLRLVPDELKSSESETDTGYESYIAEAQKNFSHCVDVCQTWSWQKYNVNGEISSCSDDETSSESKPEADRFTSFCEGDLLSMLFDNLERMVDLPYDITLQVTSLLSKLALFPEKHLHEYLLDASIPLSKGSRSLFSVLHKLVDELQIGVQGVGNLQMKLRLTRNLLLGNSEDISVKSIDESNTKTLKALIVIEEFCKELAALVFVKFHFQT</sequence>
<comment type="caution">
    <text evidence="3">The sequence shown here is derived from an EMBL/GenBank/DDBJ whole genome shotgun (WGS) entry which is preliminary data.</text>
</comment>
<comment type="similarity">
    <text evidence="1">Belongs to the FHIP family.</text>
</comment>